<feature type="region of interest" description="Disordered" evidence="6">
    <location>
        <begin position="46"/>
        <end position="82"/>
    </location>
</feature>
<evidence type="ECO:0000259" key="8">
    <source>
        <dbReference type="Pfam" id="PF13087"/>
    </source>
</evidence>
<evidence type="ECO:0000256" key="5">
    <source>
        <dbReference type="ARBA" id="ARBA00022840"/>
    </source>
</evidence>
<feature type="region of interest" description="Disordered" evidence="6">
    <location>
        <begin position="137"/>
        <end position="161"/>
    </location>
</feature>
<evidence type="ECO:0000256" key="1">
    <source>
        <dbReference type="ARBA" id="ARBA00007913"/>
    </source>
</evidence>
<dbReference type="PANTHER" id="PTHR43788:SF8">
    <property type="entry name" value="DNA-BINDING PROTEIN SMUBP-2"/>
    <property type="match status" value="1"/>
</dbReference>
<evidence type="ECO:0000256" key="6">
    <source>
        <dbReference type="SAM" id="MobiDB-lite"/>
    </source>
</evidence>
<comment type="similarity">
    <text evidence="1">Belongs to the DNA2/NAM7 helicase family.</text>
</comment>
<keyword evidence="4" id="KW-0347">Helicase</keyword>
<dbReference type="Pfam" id="PF13086">
    <property type="entry name" value="AAA_11"/>
    <property type="match status" value="1"/>
</dbReference>
<dbReference type="InterPro" id="IPR041677">
    <property type="entry name" value="DNA2/NAM7_AAA_11"/>
</dbReference>
<feature type="domain" description="DNA2/NAM7 helicase helicase" evidence="7">
    <location>
        <begin position="1024"/>
        <end position="1131"/>
    </location>
</feature>
<dbReference type="GO" id="GO:0043139">
    <property type="term" value="F:5'-3' DNA helicase activity"/>
    <property type="evidence" value="ECO:0007669"/>
    <property type="project" value="TreeGrafter"/>
</dbReference>
<dbReference type="SUPFAM" id="SSF52540">
    <property type="entry name" value="P-loop containing nucleoside triphosphate hydrolases"/>
    <property type="match status" value="1"/>
</dbReference>
<evidence type="ECO:0000256" key="2">
    <source>
        <dbReference type="ARBA" id="ARBA00022741"/>
    </source>
</evidence>
<evidence type="ECO:0000313" key="9">
    <source>
        <dbReference type="EMBL" id="KAG0321319.1"/>
    </source>
</evidence>
<evidence type="ECO:0000256" key="3">
    <source>
        <dbReference type="ARBA" id="ARBA00022801"/>
    </source>
</evidence>
<keyword evidence="5" id="KW-0067">ATP-binding</keyword>
<protein>
    <submittedName>
        <fullName evidence="9">Tripartite DNA replication factor</fullName>
    </submittedName>
</protein>
<comment type="caution">
    <text evidence="9">The sequence shown here is derived from an EMBL/GenBank/DDBJ whole genome shotgun (WGS) entry which is preliminary data.</text>
</comment>
<feature type="region of interest" description="Disordered" evidence="6">
    <location>
        <begin position="103"/>
        <end position="123"/>
    </location>
</feature>
<accession>A0A9P6RJV9</accession>
<dbReference type="Proteomes" id="UP000738325">
    <property type="component" value="Unassembled WGS sequence"/>
</dbReference>
<name>A0A9P6RJV9_9FUNG</name>
<sequence>MESLDLGKSKADTTSMSEARQGFGATTALLDLLQGLSLVDQAPIEEQDSVLRTTGSGDTDKPLESSGESQDQGSQSSSTRSSLDFSFSSLHISAEEWESIDQDASRLLSSEPSNQPQSLQTKGDRIALETLLSVPVPDEIAPPSTHRDASEIEPTESLSTSFAPDLQSVSKQARFKYSPSVLAHHANTSCEKMLYLKGEQLMYDSVHPKSVTPQEDNDGHKHTTLAEATMARGVEYEARLQATIVHRIDCEAEHDKDSFFRLATSPDGATLCQPIFSLDSSFYTDKMRHAGIMFGRFIPDFIRVLPGSTCGDGTRKKRLFIIDAKSSSHVKISHQFQVTLYAIFLDHLIKLNGQEHLVEIDVQGGVWIPAHKEPELFSLAFMRPIVERFIFSELPVILEKPRAALAWHIDDPCLQCEFLSQCKVDAYEQKTLSVVPLLSKKSATWIKSLFRSSSSGSTEIEDLEDLVRDRTRLAERDQASLTKVLGLDENDNSPLLASFREKKAKVLPVRTMELPRQHQDRLFINIVTDPMALMPFAYSLDLFKEQSINPSRSIGRTIRKSLLGESALISDQIHLATELIDNLFEYLVQVSEIRPKPPVLSIFFYHQSMRANFNTLLLRVVSSPADDLSWTIVTRSRAADLLANMFEGPDFLTSVNIKLPDLLQLTQGYKNINPVHDRRVFTVEVALRKLLALPVTGLYSFKDVLIHLVDVEAPAIIDDKDRDDDGYSLSAIYHRWVGGASSDSITQTVKKWAEQQNIILLSLYALVRHSCDDLSTLLLAPQMPFKLRKYFGIKSSILSQFAFFQEWEAITLAQRRRQSRISLSKEDAMHRQDIFRCRFLDRHTGLLPNAEQGARAPRAPSNAPSSEYVGMFEVTSRLEPGVLVGETFKRWILTCDTPSGQRDRMRFDDMGAIMRAFGRGSPAIVSVPYYDPESKTVYVSGAFSNMTESLGLTAGEHYILERREFSPTLGTSMDRLTEIDRACRLFLPLMMDPNKWGLQRPEKSSEVFLESITNTARQYDMTLSQEQAFTRVINNRLQIIWGPPGSGKTHFLALTILRLIDILRSLSDKGKGQGPQTIVITAFTHTAINNLVMRVAKLHADIAPHMGSERSVRPLVLYRLGNPSSMQVKGATVVEPTDLAKLQRSSENDGSEDIVRVVCGTVWQIRRASHPKTGVDYMRNIQMLIVDEGSQLLAADSIHAIECLDPEHGRLVVAGDHLQLGPVILGEYPASMEAIDPTGSIMKNLMRTRDNKPVSMQWIDSSIAMDVGPCTSQLQENFRMNHQLGSFMQSIYGPSYKVQTPNRALPYTGEFRGSSFPAEIRRILDPSRSAICIELQLTGAIERREAAKVRNDSRAAAYLEATFVAGIIEYYLEMVGQDTVTTLFVAVPHHVQRLAVLDRIRLPDLEKKYPAAHIKVDTIEKLQGQEADLVVVCFALFDEFALVNELGYLYSVHRWVVALSRARCKTVVLMSSLLKSPKIMGGTGKANPGDLESLDGWGLLQAYEKYAESLGGKLVWPIGHEFLQGVGMADF</sequence>
<dbReference type="GO" id="GO:0005524">
    <property type="term" value="F:ATP binding"/>
    <property type="evidence" value="ECO:0007669"/>
    <property type="project" value="UniProtKB-KW"/>
</dbReference>
<dbReference type="GO" id="GO:0016787">
    <property type="term" value="F:hydrolase activity"/>
    <property type="evidence" value="ECO:0007669"/>
    <property type="project" value="UniProtKB-KW"/>
</dbReference>
<evidence type="ECO:0000259" key="7">
    <source>
        <dbReference type="Pfam" id="PF13086"/>
    </source>
</evidence>
<dbReference type="Gene3D" id="3.40.50.300">
    <property type="entry name" value="P-loop containing nucleotide triphosphate hydrolases"/>
    <property type="match status" value="2"/>
</dbReference>
<keyword evidence="2" id="KW-0547">Nucleotide-binding</keyword>
<feature type="domain" description="DNA2/NAM7 helicase-like C-terminal" evidence="8">
    <location>
        <begin position="1271"/>
        <end position="1469"/>
    </location>
</feature>
<feature type="compositionally biased region" description="Low complexity" evidence="6">
    <location>
        <begin position="64"/>
        <end position="82"/>
    </location>
</feature>
<proteinExistence type="inferred from homology"/>
<evidence type="ECO:0000256" key="4">
    <source>
        <dbReference type="ARBA" id="ARBA00022806"/>
    </source>
</evidence>
<dbReference type="InterPro" id="IPR041679">
    <property type="entry name" value="DNA2/NAM7-like_C"/>
</dbReference>
<feature type="compositionally biased region" description="Polar residues" evidence="6">
    <location>
        <begin position="107"/>
        <end position="121"/>
    </location>
</feature>
<gene>
    <name evidence="9" type="primary">DNA2_2</name>
    <name evidence="9" type="ORF">BGZ99_003968</name>
</gene>
<organism evidence="9 10">
    <name type="scientific">Dissophora globulifera</name>
    <dbReference type="NCBI Taxonomy" id="979702"/>
    <lineage>
        <taxon>Eukaryota</taxon>
        <taxon>Fungi</taxon>
        <taxon>Fungi incertae sedis</taxon>
        <taxon>Mucoromycota</taxon>
        <taxon>Mortierellomycotina</taxon>
        <taxon>Mortierellomycetes</taxon>
        <taxon>Mortierellales</taxon>
        <taxon>Mortierellaceae</taxon>
        <taxon>Dissophora</taxon>
    </lineage>
</organism>
<reference evidence="9" key="1">
    <citation type="journal article" date="2020" name="Fungal Divers.">
        <title>Resolving the Mortierellaceae phylogeny through synthesis of multi-gene phylogenetics and phylogenomics.</title>
        <authorList>
            <person name="Vandepol N."/>
            <person name="Liber J."/>
            <person name="Desiro A."/>
            <person name="Na H."/>
            <person name="Kennedy M."/>
            <person name="Barry K."/>
            <person name="Grigoriev I.V."/>
            <person name="Miller A.N."/>
            <person name="O'Donnell K."/>
            <person name="Stajich J.E."/>
            <person name="Bonito G."/>
        </authorList>
    </citation>
    <scope>NUCLEOTIDE SEQUENCE</scope>
    <source>
        <strain evidence="9">REB-010B</strain>
    </source>
</reference>
<dbReference type="Pfam" id="PF13087">
    <property type="entry name" value="AAA_12"/>
    <property type="match status" value="1"/>
</dbReference>
<keyword evidence="10" id="KW-1185">Reference proteome</keyword>
<dbReference type="InterPro" id="IPR027417">
    <property type="entry name" value="P-loop_NTPase"/>
</dbReference>
<keyword evidence="3" id="KW-0378">Hydrolase</keyword>
<dbReference type="InterPro" id="IPR050534">
    <property type="entry name" value="Coronavir_polyprotein_1ab"/>
</dbReference>
<dbReference type="PANTHER" id="PTHR43788">
    <property type="entry name" value="DNA2/NAM7 HELICASE FAMILY MEMBER"/>
    <property type="match status" value="1"/>
</dbReference>
<dbReference type="EMBL" id="JAAAIP010000248">
    <property type="protein sequence ID" value="KAG0321319.1"/>
    <property type="molecule type" value="Genomic_DNA"/>
</dbReference>
<evidence type="ECO:0000313" key="10">
    <source>
        <dbReference type="Proteomes" id="UP000738325"/>
    </source>
</evidence>
<dbReference type="OrthoDB" id="6513042at2759"/>